<name>A0ABM4BSW0_HYDVU</name>
<dbReference type="Proteomes" id="UP001652625">
    <property type="component" value="Chromosome 04"/>
</dbReference>
<sequence length="266" mass="30447">MVEREKQGVQIKEKHQEKRPLHPSGHWDSKLVSSLTGKKEEHVAILASGWDGSSNDANEKILEIPVITNSTGHAQKDAFIKCFSSWNLLDNLIALVFDTTSSNTGWKNGCAALVEKEFGHALLWTACRHHVYELHVRHVWDAVNGSHNGPIEPILKMLQDIWDSISPEPTDITKFDWPEENHPIHRQATIVLNWASRCLEENIFPRADYQELIELTVHYLGGDLPKGKMFNFKKPGAHHRARFMHNELYILKLVMLDQRITSLDLD</sequence>
<evidence type="ECO:0000256" key="1">
    <source>
        <dbReference type="SAM" id="MobiDB-lite"/>
    </source>
</evidence>
<evidence type="ECO:0000313" key="2">
    <source>
        <dbReference type="Proteomes" id="UP001652625"/>
    </source>
</evidence>
<accession>A0ABM4BSW0</accession>
<gene>
    <name evidence="3" type="primary">LOC136079787</name>
</gene>
<dbReference type="RefSeq" id="XP_065652246.1">
    <property type="nucleotide sequence ID" value="XM_065796174.1"/>
</dbReference>
<proteinExistence type="predicted"/>
<reference evidence="3" key="1">
    <citation type="submission" date="2025-08" db="UniProtKB">
        <authorList>
            <consortium name="RefSeq"/>
        </authorList>
    </citation>
    <scope>IDENTIFICATION</scope>
</reference>
<dbReference type="GeneID" id="136079787"/>
<evidence type="ECO:0000313" key="3">
    <source>
        <dbReference type="RefSeq" id="XP_065652246.1"/>
    </source>
</evidence>
<organism evidence="2 3">
    <name type="scientific">Hydra vulgaris</name>
    <name type="common">Hydra</name>
    <name type="synonym">Hydra attenuata</name>
    <dbReference type="NCBI Taxonomy" id="6087"/>
    <lineage>
        <taxon>Eukaryota</taxon>
        <taxon>Metazoa</taxon>
        <taxon>Cnidaria</taxon>
        <taxon>Hydrozoa</taxon>
        <taxon>Hydroidolina</taxon>
        <taxon>Anthoathecata</taxon>
        <taxon>Aplanulata</taxon>
        <taxon>Hydridae</taxon>
        <taxon>Hydra</taxon>
    </lineage>
</organism>
<protein>
    <submittedName>
        <fullName evidence="3">Uncharacterized protein LOC136079787</fullName>
    </submittedName>
</protein>
<feature type="region of interest" description="Disordered" evidence="1">
    <location>
        <begin position="1"/>
        <end position="27"/>
    </location>
</feature>
<keyword evidence="2" id="KW-1185">Reference proteome</keyword>